<dbReference type="Proteomes" id="UP000182836">
    <property type="component" value="Unassembled WGS sequence"/>
</dbReference>
<evidence type="ECO:0000313" key="1">
    <source>
        <dbReference type="EMBL" id="SDJ76506.1"/>
    </source>
</evidence>
<proteinExistence type="predicted"/>
<dbReference type="EMBL" id="FNED01000028">
    <property type="protein sequence ID" value="SDJ76506.1"/>
    <property type="molecule type" value="Genomic_DNA"/>
</dbReference>
<dbReference type="AlphaFoldDB" id="A0A1G8WEE6"/>
<reference evidence="1 2" key="1">
    <citation type="submission" date="2016-10" db="EMBL/GenBank/DDBJ databases">
        <authorList>
            <person name="de Groot N.N."/>
        </authorList>
    </citation>
    <scope>NUCLEOTIDE SEQUENCE [LARGE SCALE GENOMIC DNA]</scope>
    <source>
        <strain evidence="1 2">DSM 2895</strain>
    </source>
</reference>
<evidence type="ECO:0000313" key="2">
    <source>
        <dbReference type="Proteomes" id="UP000182836"/>
    </source>
</evidence>
<gene>
    <name evidence="1" type="ORF">SAMN04487909_1283</name>
</gene>
<name>A0A1G8WEE6_ANEMI</name>
<accession>A0A1G8WEE6</accession>
<protein>
    <submittedName>
        <fullName evidence="1">Uncharacterized protein</fullName>
    </submittedName>
</protein>
<organism evidence="1 2">
    <name type="scientific">Aneurinibacillus migulanus</name>
    <name type="common">Bacillus migulanus</name>
    <dbReference type="NCBI Taxonomy" id="47500"/>
    <lineage>
        <taxon>Bacteria</taxon>
        <taxon>Bacillati</taxon>
        <taxon>Bacillota</taxon>
        <taxon>Bacilli</taxon>
        <taxon>Bacillales</taxon>
        <taxon>Paenibacillaceae</taxon>
        <taxon>Aneurinibacillus group</taxon>
        <taxon>Aneurinibacillus</taxon>
    </lineage>
</organism>
<sequence length="70" mass="7743">MRAKLARLFLSVALFLLKGGDTMFPRIAVIYVTFIIDQEISYADVPATLKPEVKRQLELLGCGDLATETA</sequence>